<dbReference type="PANTHER" id="PTHR33933:SF1">
    <property type="entry name" value="PROTEIN ADENYLYLTRANSFERASE MNTA-RELATED"/>
    <property type="match status" value="1"/>
</dbReference>
<sequence>MELQQLSPEKLNYILTELQYRFEDLYGSRLIRLVLYGSQARGDALPGSDVDVLVVLAGSVDSATEIERVTPITAALSLDQDIVISCLYVSEERYAQEKSPLLLNVRREGVIV</sequence>
<dbReference type="Pfam" id="PF01909">
    <property type="entry name" value="NTP_transf_2"/>
    <property type="match status" value="1"/>
</dbReference>
<evidence type="ECO:0000259" key="1">
    <source>
        <dbReference type="Pfam" id="PF01909"/>
    </source>
</evidence>
<feature type="domain" description="Polymerase nucleotidyl transferase" evidence="1">
    <location>
        <begin position="22"/>
        <end position="64"/>
    </location>
</feature>
<dbReference type="EMBL" id="UOEU01000376">
    <property type="protein sequence ID" value="VAW32626.1"/>
    <property type="molecule type" value="Genomic_DNA"/>
</dbReference>
<reference evidence="2" key="1">
    <citation type="submission" date="2018-06" db="EMBL/GenBank/DDBJ databases">
        <authorList>
            <person name="Zhirakovskaya E."/>
        </authorList>
    </citation>
    <scope>NUCLEOTIDE SEQUENCE</scope>
</reference>
<organism evidence="2">
    <name type="scientific">hydrothermal vent metagenome</name>
    <dbReference type="NCBI Taxonomy" id="652676"/>
    <lineage>
        <taxon>unclassified sequences</taxon>
        <taxon>metagenomes</taxon>
        <taxon>ecological metagenomes</taxon>
    </lineage>
</organism>
<proteinExistence type="predicted"/>
<accession>A0A3B0VKJ5</accession>
<dbReference type="InterPro" id="IPR052548">
    <property type="entry name" value="Type_VII_TA_antitoxin"/>
</dbReference>
<dbReference type="AlphaFoldDB" id="A0A3B0VKJ5"/>
<name>A0A3B0VKJ5_9ZZZZ</name>
<dbReference type="InterPro" id="IPR002934">
    <property type="entry name" value="Polymerase_NTP_transf_dom"/>
</dbReference>
<dbReference type="CDD" id="cd05403">
    <property type="entry name" value="NT_KNTase_like"/>
    <property type="match status" value="1"/>
</dbReference>
<dbReference type="InterPro" id="IPR043519">
    <property type="entry name" value="NT_sf"/>
</dbReference>
<gene>
    <name evidence="2" type="ORF">MNBD_CHLOROFLEXI01-2524</name>
</gene>
<dbReference type="PANTHER" id="PTHR33933">
    <property type="entry name" value="NUCLEOTIDYLTRANSFERASE"/>
    <property type="match status" value="1"/>
</dbReference>
<dbReference type="SUPFAM" id="SSF81301">
    <property type="entry name" value="Nucleotidyltransferase"/>
    <property type="match status" value="1"/>
</dbReference>
<dbReference type="GO" id="GO:0016779">
    <property type="term" value="F:nucleotidyltransferase activity"/>
    <property type="evidence" value="ECO:0007669"/>
    <property type="project" value="InterPro"/>
</dbReference>
<evidence type="ECO:0000313" key="2">
    <source>
        <dbReference type="EMBL" id="VAW32626.1"/>
    </source>
</evidence>
<protein>
    <recommendedName>
        <fullName evidence="1">Polymerase nucleotidyl transferase domain-containing protein</fullName>
    </recommendedName>
</protein>
<dbReference type="Gene3D" id="3.30.460.10">
    <property type="entry name" value="Beta Polymerase, domain 2"/>
    <property type="match status" value="1"/>
</dbReference>